<evidence type="ECO:0000313" key="1">
    <source>
        <dbReference type="EMBL" id="KAF9953790.1"/>
    </source>
</evidence>
<reference evidence="1" key="1">
    <citation type="journal article" date="2020" name="Fungal Divers.">
        <title>Resolving the Mortierellaceae phylogeny through synthesis of multi-gene phylogenetics and phylogenomics.</title>
        <authorList>
            <person name="Vandepol N."/>
            <person name="Liber J."/>
            <person name="Desiro A."/>
            <person name="Na H."/>
            <person name="Kennedy M."/>
            <person name="Barry K."/>
            <person name="Grigoriev I.V."/>
            <person name="Miller A.N."/>
            <person name="O'Donnell K."/>
            <person name="Stajich J.E."/>
            <person name="Bonito G."/>
        </authorList>
    </citation>
    <scope>NUCLEOTIDE SEQUENCE</scope>
    <source>
        <strain evidence="1">MES-2147</strain>
    </source>
</reference>
<feature type="non-terminal residue" evidence="1">
    <location>
        <position position="1"/>
    </location>
</feature>
<protein>
    <submittedName>
        <fullName evidence="1">Uncharacterized protein</fullName>
    </submittedName>
</protein>
<name>A0A9P6LZA7_9FUNG</name>
<proteinExistence type="predicted"/>
<keyword evidence="2" id="KW-1185">Reference proteome</keyword>
<accession>A0A9P6LZA7</accession>
<comment type="caution">
    <text evidence="1">The sequence shown here is derived from an EMBL/GenBank/DDBJ whole genome shotgun (WGS) entry which is preliminary data.</text>
</comment>
<organism evidence="1 2">
    <name type="scientific">Modicella reniformis</name>
    <dbReference type="NCBI Taxonomy" id="1440133"/>
    <lineage>
        <taxon>Eukaryota</taxon>
        <taxon>Fungi</taxon>
        <taxon>Fungi incertae sedis</taxon>
        <taxon>Mucoromycota</taxon>
        <taxon>Mortierellomycotina</taxon>
        <taxon>Mortierellomycetes</taxon>
        <taxon>Mortierellales</taxon>
        <taxon>Mortierellaceae</taxon>
        <taxon>Modicella</taxon>
    </lineage>
</organism>
<dbReference type="OrthoDB" id="2335888at2759"/>
<sequence length="76" mass="8375">YDCYVVFGKIQRCYDGRANDLTRCVISSRLPSDQTMYTPQSMGGQAYSFGTSMATLETVDGRTEKISVATFPGVCE</sequence>
<gene>
    <name evidence="1" type="ORF">BGZ65_004461</name>
</gene>
<dbReference type="EMBL" id="JAAAHW010006880">
    <property type="protein sequence ID" value="KAF9953790.1"/>
    <property type="molecule type" value="Genomic_DNA"/>
</dbReference>
<dbReference type="AlphaFoldDB" id="A0A9P6LZA7"/>
<evidence type="ECO:0000313" key="2">
    <source>
        <dbReference type="Proteomes" id="UP000749646"/>
    </source>
</evidence>
<dbReference type="Proteomes" id="UP000749646">
    <property type="component" value="Unassembled WGS sequence"/>
</dbReference>